<organism evidence="2">
    <name type="scientific">Odontella aurita</name>
    <dbReference type="NCBI Taxonomy" id="265563"/>
    <lineage>
        <taxon>Eukaryota</taxon>
        <taxon>Sar</taxon>
        <taxon>Stramenopiles</taxon>
        <taxon>Ochrophyta</taxon>
        <taxon>Bacillariophyta</taxon>
        <taxon>Mediophyceae</taxon>
        <taxon>Biddulphiophycidae</taxon>
        <taxon>Eupodiscales</taxon>
        <taxon>Odontellaceae</taxon>
        <taxon>Odontella</taxon>
    </lineage>
</organism>
<dbReference type="InterPro" id="IPR023214">
    <property type="entry name" value="HAD_sf"/>
</dbReference>
<dbReference type="InterPro" id="IPR036412">
    <property type="entry name" value="HAD-like_sf"/>
</dbReference>
<name>A0A7S4KC34_9STRA</name>
<keyword evidence="1" id="KW-0732">Signal</keyword>
<dbReference type="EMBL" id="HBKQ01062682">
    <property type="protein sequence ID" value="CAE2290264.1"/>
    <property type="molecule type" value="Transcribed_RNA"/>
</dbReference>
<gene>
    <name evidence="2" type="ORF">OAUR00152_LOCUS42757</name>
</gene>
<dbReference type="Pfam" id="PF08282">
    <property type="entry name" value="Hydrolase_3"/>
    <property type="match status" value="1"/>
</dbReference>
<dbReference type="SUPFAM" id="SSF56784">
    <property type="entry name" value="HAD-like"/>
    <property type="match status" value="1"/>
</dbReference>
<reference evidence="2" key="1">
    <citation type="submission" date="2021-01" db="EMBL/GenBank/DDBJ databases">
        <authorList>
            <person name="Corre E."/>
            <person name="Pelletier E."/>
            <person name="Niang G."/>
            <person name="Scheremetjew M."/>
            <person name="Finn R."/>
            <person name="Kale V."/>
            <person name="Holt S."/>
            <person name="Cochrane G."/>
            <person name="Meng A."/>
            <person name="Brown T."/>
            <person name="Cohen L."/>
        </authorList>
    </citation>
    <scope>NUCLEOTIDE SEQUENCE</scope>
    <source>
        <strain evidence="2">Isolate 1302-5</strain>
    </source>
</reference>
<evidence type="ECO:0000313" key="2">
    <source>
        <dbReference type="EMBL" id="CAE2290264.1"/>
    </source>
</evidence>
<accession>A0A7S4KC34</accession>
<feature type="signal peptide" evidence="1">
    <location>
        <begin position="1"/>
        <end position="22"/>
    </location>
</feature>
<feature type="chain" id="PRO_5030548690" description="Sucrose phosphatase-like domain-containing protein" evidence="1">
    <location>
        <begin position="23"/>
        <end position="370"/>
    </location>
</feature>
<evidence type="ECO:0000256" key="1">
    <source>
        <dbReference type="SAM" id="SignalP"/>
    </source>
</evidence>
<dbReference type="Gene3D" id="3.40.50.1000">
    <property type="entry name" value="HAD superfamily/HAD-like"/>
    <property type="match status" value="1"/>
</dbReference>
<evidence type="ECO:0008006" key="3">
    <source>
        <dbReference type="Google" id="ProtNLM"/>
    </source>
</evidence>
<protein>
    <recommendedName>
        <fullName evidence="3">Sucrose phosphatase-like domain-containing protein</fullName>
    </recommendedName>
</protein>
<proteinExistence type="predicted"/>
<dbReference type="AlphaFoldDB" id="A0A7S4KC34"/>
<sequence length="370" mass="40872">MQSKRTWAKCLLLVLPLGGSRALTVGPISGSPLRAIFSDIDGTLVHYAKDFEKHGVRLVTSDEEALTAIVEGPGGDRRACRLLPSATMGPACVSERTIELVDSIRSHGVLFGVVTAARKSTMLKRWPLLPECDVRVCEAGSRIWVGDRLDEEYATRFESVCGPIDREVEGAETRPEPLWRFYRQLRDEIPGLELDAKSYFGMFRARTRGNIAVDSALRAKIESALPADISWATNLGHFDFYPSAAGKGEAVVYLQKKFGITRSETACLFDDDNDLPMAKQCGIQMLPGLTSESVEAAAARHPSWQIAEAAGQGVFAIEECLEAILQRVKGEQQQQVMADDIDEIMSQVEAKLLSEREYAKDEEEEEHPAR</sequence>